<dbReference type="InterPro" id="IPR008146">
    <property type="entry name" value="Gln_synth_cat_dom"/>
</dbReference>
<feature type="compositionally biased region" description="Basic and acidic residues" evidence="7">
    <location>
        <begin position="14"/>
        <end position="29"/>
    </location>
</feature>
<dbReference type="PROSITE" id="PS51986">
    <property type="entry name" value="GS_BETA_GRASP"/>
    <property type="match status" value="1"/>
</dbReference>
<evidence type="ECO:0000259" key="8">
    <source>
        <dbReference type="PROSITE" id="PS51986"/>
    </source>
</evidence>
<evidence type="ECO:0000256" key="3">
    <source>
        <dbReference type="ARBA" id="ARBA00022741"/>
    </source>
</evidence>
<name>A0A7W8BKG2_STREU</name>
<dbReference type="InterPro" id="IPR008147">
    <property type="entry name" value="Gln_synt_N"/>
</dbReference>
<dbReference type="EMBL" id="JACHJF010000043">
    <property type="protein sequence ID" value="MBB5123119.1"/>
    <property type="molecule type" value="Genomic_DNA"/>
</dbReference>
<dbReference type="GO" id="GO:0006542">
    <property type="term" value="P:glutamine biosynthetic process"/>
    <property type="evidence" value="ECO:0007669"/>
    <property type="project" value="InterPro"/>
</dbReference>
<dbReference type="Pfam" id="PF00120">
    <property type="entry name" value="Gln-synt_C"/>
    <property type="match status" value="1"/>
</dbReference>
<evidence type="ECO:0000256" key="5">
    <source>
        <dbReference type="PROSITE-ProRule" id="PRU01330"/>
    </source>
</evidence>
<dbReference type="Gene3D" id="3.10.20.70">
    <property type="entry name" value="Glutamine synthetase, N-terminal domain"/>
    <property type="match status" value="1"/>
</dbReference>
<dbReference type="InterPro" id="IPR014746">
    <property type="entry name" value="Gln_synth/guanido_kin_cat_dom"/>
</dbReference>
<sequence>MHEPDQVRNQSQEQGRDRGEEQRRERERAASAARQEAARLTARNIHGIALTWVDNSGITRVKTIPTARLPHTARWGAGASPVFDVFLSDDSAVTSPHLGGPDGDLRIFPDLSLLTPLAAQPGWAWAPTDRYEQDGTPYTACQRQFARRMTARATAHGLHLRMGIETEWTVTTRTGTAAGEEEPYAGPGPAYGMTRLVELSDYLDDILQALAAQDIEVLQLHPEYAPGQFEVSTAATDPVTAADHTVLVRETVRAVSARHALRASFAPVTRAGTVGNGAHLHLSLWRDGVNLCRGGAGPQAMTTVCESFLAGILRELPALLALGAPLPASYLRLTPSRWAGAHHCWGVENREAALRFIPGPPHDPDAANAEIKCFDPAANPYLVIGSVIAAGLAGLDDGLALPAPVAGNPGTTGSAPRLPTSLPEALGHFTRSALLRDALGTPLFEALLAIRRGEHALTEGKDPQALADALRGRY</sequence>
<dbReference type="SMART" id="SM01230">
    <property type="entry name" value="Gln-synt_C"/>
    <property type="match status" value="1"/>
</dbReference>
<dbReference type="GO" id="GO:0005524">
    <property type="term" value="F:ATP binding"/>
    <property type="evidence" value="ECO:0007669"/>
    <property type="project" value="UniProtKB-KW"/>
</dbReference>
<dbReference type="SUPFAM" id="SSF54368">
    <property type="entry name" value="Glutamine synthetase, N-terminal domain"/>
    <property type="match status" value="1"/>
</dbReference>
<evidence type="ECO:0000256" key="6">
    <source>
        <dbReference type="RuleBase" id="RU000384"/>
    </source>
</evidence>
<accession>A0A7W8BKG2</accession>
<dbReference type="PROSITE" id="PS51987">
    <property type="entry name" value="GS_CATALYTIC"/>
    <property type="match status" value="1"/>
</dbReference>
<dbReference type="AlphaFoldDB" id="A0A7W8BKG2"/>
<evidence type="ECO:0000313" key="11">
    <source>
        <dbReference type="Proteomes" id="UP000528608"/>
    </source>
</evidence>
<evidence type="ECO:0000256" key="2">
    <source>
        <dbReference type="ARBA" id="ARBA00022598"/>
    </source>
</evidence>
<dbReference type="PANTHER" id="PTHR43785:SF12">
    <property type="entry name" value="TYPE-1 GLUTAMINE SYNTHETASE 2"/>
    <property type="match status" value="1"/>
</dbReference>
<keyword evidence="3" id="KW-0547">Nucleotide-binding</keyword>
<dbReference type="EC" id="6.3.1.2" evidence="10"/>
<feature type="domain" description="GS catalytic" evidence="9">
    <location>
        <begin position="142"/>
        <end position="474"/>
    </location>
</feature>
<dbReference type="Proteomes" id="UP000528608">
    <property type="component" value="Unassembled WGS sequence"/>
</dbReference>
<evidence type="ECO:0000259" key="9">
    <source>
        <dbReference type="PROSITE" id="PS51987"/>
    </source>
</evidence>
<feature type="region of interest" description="Disordered" evidence="7">
    <location>
        <begin position="1"/>
        <end position="35"/>
    </location>
</feature>
<organism evidence="10 11">
    <name type="scientific">Streptomyces eurocidicus</name>
    <name type="common">Streptoverticillium eurocidicus</name>
    <dbReference type="NCBI Taxonomy" id="66423"/>
    <lineage>
        <taxon>Bacteria</taxon>
        <taxon>Bacillati</taxon>
        <taxon>Actinomycetota</taxon>
        <taxon>Actinomycetes</taxon>
        <taxon>Kitasatosporales</taxon>
        <taxon>Streptomycetaceae</taxon>
        <taxon>Streptomyces</taxon>
    </lineage>
</organism>
<feature type="domain" description="GS beta-grasp" evidence="8">
    <location>
        <begin position="43"/>
        <end position="135"/>
    </location>
</feature>
<keyword evidence="4" id="KW-0067">ATP-binding</keyword>
<dbReference type="PANTHER" id="PTHR43785">
    <property type="entry name" value="GAMMA-GLUTAMYLPUTRESCINE SYNTHETASE"/>
    <property type="match status" value="1"/>
</dbReference>
<evidence type="ECO:0000313" key="10">
    <source>
        <dbReference type="EMBL" id="MBB5123119.1"/>
    </source>
</evidence>
<dbReference type="GO" id="GO:0004356">
    <property type="term" value="F:glutamine synthetase activity"/>
    <property type="evidence" value="ECO:0007669"/>
    <property type="project" value="UniProtKB-EC"/>
</dbReference>
<evidence type="ECO:0000256" key="4">
    <source>
        <dbReference type="ARBA" id="ARBA00022840"/>
    </source>
</evidence>
<dbReference type="SUPFAM" id="SSF55931">
    <property type="entry name" value="Glutamine synthetase/guanido kinase"/>
    <property type="match status" value="1"/>
</dbReference>
<protein>
    <submittedName>
        <fullName evidence="10">Glutamine synthetase</fullName>
        <ecNumber evidence="10">6.3.1.2</ecNumber>
    </submittedName>
</protein>
<evidence type="ECO:0000256" key="7">
    <source>
        <dbReference type="SAM" id="MobiDB-lite"/>
    </source>
</evidence>
<evidence type="ECO:0000256" key="1">
    <source>
        <dbReference type="ARBA" id="ARBA00009897"/>
    </source>
</evidence>
<reference evidence="10 11" key="1">
    <citation type="submission" date="2020-08" db="EMBL/GenBank/DDBJ databases">
        <title>Genomic Encyclopedia of Type Strains, Phase III (KMG-III): the genomes of soil and plant-associated and newly described type strains.</title>
        <authorList>
            <person name="Whitman W."/>
        </authorList>
    </citation>
    <scope>NUCLEOTIDE SEQUENCE [LARGE SCALE GENOMIC DNA]</scope>
    <source>
        <strain evidence="10 11">CECT 3259</strain>
    </source>
</reference>
<comment type="caution">
    <text evidence="10">The sequence shown here is derived from an EMBL/GenBank/DDBJ whole genome shotgun (WGS) entry which is preliminary data.</text>
</comment>
<dbReference type="InterPro" id="IPR036651">
    <property type="entry name" value="Gln_synt_N_sf"/>
</dbReference>
<dbReference type="Gene3D" id="3.30.590.10">
    <property type="entry name" value="Glutamine synthetase/guanido kinase, catalytic domain"/>
    <property type="match status" value="1"/>
</dbReference>
<proteinExistence type="inferred from homology"/>
<keyword evidence="2 10" id="KW-0436">Ligase</keyword>
<gene>
    <name evidence="10" type="ORF">FHS36_006598</name>
</gene>
<comment type="similarity">
    <text evidence="1 5 6">Belongs to the glutamine synthetase family.</text>
</comment>